<sequence>MNELQIFNSEEFGEIRTITKDGKTYFAGSDVAKALGYAIPHKAVQTHCKGVLKWNIPTSSGNQDVLFITEGDIYRLIMKSKLPSAEKFEKWVMEDVLPSIRKNGGYIAGQETLSDEELLSKALMVAQRKIDEKNNIIAMQDSRIQGMIPKEIFADAVSASHTSILIGDLAKLICQNGVQIGQKRLFEWLRENNFLIKSGTSRNMPKQRYVEQGLFEVKESNIQNPDGSVRITKTTKVTGKGQVYFVNKFLKGA</sequence>
<dbReference type="InterPro" id="IPR003497">
    <property type="entry name" value="BRO_N_domain"/>
</dbReference>
<dbReference type="PANTHER" id="PTHR36180">
    <property type="entry name" value="DNA-BINDING PROTEIN-RELATED-RELATED"/>
    <property type="match status" value="1"/>
</dbReference>
<protein>
    <submittedName>
        <fullName evidence="2">Repressor domain protein</fullName>
    </submittedName>
</protein>
<reference evidence="2" key="1">
    <citation type="journal article" date="2021" name="Proc. Natl. Acad. Sci. U.S.A.">
        <title>A Catalog of Tens of Thousands of Viruses from Human Metagenomes Reveals Hidden Associations with Chronic Diseases.</title>
        <authorList>
            <person name="Tisza M.J."/>
            <person name="Buck C.B."/>
        </authorList>
    </citation>
    <scope>NUCLEOTIDE SEQUENCE</scope>
    <source>
        <strain evidence="2">CtNLX12</strain>
    </source>
</reference>
<dbReference type="PANTHER" id="PTHR36180:SF2">
    <property type="entry name" value="BRO FAMILY PROTEIN"/>
    <property type="match status" value="1"/>
</dbReference>
<evidence type="ECO:0000313" key="2">
    <source>
        <dbReference type="EMBL" id="DAF92512.1"/>
    </source>
</evidence>
<feature type="domain" description="Bro-N" evidence="1">
    <location>
        <begin position="1"/>
        <end position="104"/>
    </location>
</feature>
<organism evidence="2">
    <name type="scientific">Siphoviridae sp. ctNLX12</name>
    <dbReference type="NCBI Taxonomy" id="2825469"/>
    <lineage>
        <taxon>Viruses</taxon>
        <taxon>Duplodnaviria</taxon>
        <taxon>Heunggongvirae</taxon>
        <taxon>Uroviricota</taxon>
        <taxon>Caudoviricetes</taxon>
    </lineage>
</organism>
<evidence type="ECO:0000259" key="1">
    <source>
        <dbReference type="PROSITE" id="PS51750"/>
    </source>
</evidence>
<dbReference type="PROSITE" id="PS51750">
    <property type="entry name" value="BRO_N"/>
    <property type="match status" value="1"/>
</dbReference>
<dbReference type="Pfam" id="PF02498">
    <property type="entry name" value="Bro-N"/>
    <property type="match status" value="1"/>
</dbReference>
<dbReference type="SMART" id="SM01040">
    <property type="entry name" value="Bro-N"/>
    <property type="match status" value="1"/>
</dbReference>
<dbReference type="EMBL" id="BK016068">
    <property type="protein sequence ID" value="DAF92512.1"/>
    <property type="molecule type" value="Genomic_DNA"/>
</dbReference>
<dbReference type="Pfam" id="PF03374">
    <property type="entry name" value="ANT"/>
    <property type="match status" value="1"/>
</dbReference>
<name>A0A8S5UDG1_9CAUD</name>
<dbReference type="GO" id="GO:0003677">
    <property type="term" value="F:DNA binding"/>
    <property type="evidence" value="ECO:0007669"/>
    <property type="project" value="InterPro"/>
</dbReference>
<proteinExistence type="predicted"/>
<dbReference type="InterPro" id="IPR005039">
    <property type="entry name" value="Ant_C"/>
</dbReference>
<accession>A0A8S5UDG1</accession>